<reference evidence="1" key="2">
    <citation type="submission" date="2016-06" db="EMBL/GenBank/DDBJ databases">
        <title>The genome of a short-lived fish provides insights into sex chromosome evolution and the genetic control of aging.</title>
        <authorList>
            <person name="Reichwald K."/>
            <person name="Felder M."/>
            <person name="Petzold A."/>
            <person name="Koch P."/>
            <person name="Groth M."/>
            <person name="Platzer M."/>
        </authorList>
    </citation>
    <scope>NUCLEOTIDE SEQUENCE</scope>
    <source>
        <tissue evidence="1">Brain</tissue>
    </source>
</reference>
<sequence length="71" mass="7678">SFIIEREHQLFCPSVEGETGAILTSGIKSDSEVFVIQGVPALINNEGMGLFRASGLTHLHYGGVHQSIHPF</sequence>
<accession>A0A1A8PEM6</accession>
<dbReference type="AlphaFoldDB" id="A0A1A8PEM6"/>
<proteinExistence type="predicted"/>
<dbReference type="EMBL" id="HAEH01006529">
    <property type="protein sequence ID" value="SBR79472.1"/>
    <property type="molecule type" value="Transcribed_RNA"/>
</dbReference>
<organism evidence="1">
    <name type="scientific">Nothobranchius rachovii</name>
    <name type="common">bluefin notho</name>
    <dbReference type="NCBI Taxonomy" id="451742"/>
    <lineage>
        <taxon>Eukaryota</taxon>
        <taxon>Metazoa</taxon>
        <taxon>Chordata</taxon>
        <taxon>Craniata</taxon>
        <taxon>Vertebrata</taxon>
        <taxon>Euteleostomi</taxon>
        <taxon>Actinopterygii</taxon>
        <taxon>Neopterygii</taxon>
        <taxon>Teleostei</taxon>
        <taxon>Neoteleostei</taxon>
        <taxon>Acanthomorphata</taxon>
        <taxon>Ovalentaria</taxon>
        <taxon>Atherinomorphae</taxon>
        <taxon>Cyprinodontiformes</taxon>
        <taxon>Nothobranchiidae</taxon>
        <taxon>Nothobranchius</taxon>
    </lineage>
</organism>
<gene>
    <name evidence="1" type="primary">Nfu_g_1_019051</name>
</gene>
<feature type="non-terminal residue" evidence="1">
    <location>
        <position position="1"/>
    </location>
</feature>
<reference evidence="1" key="1">
    <citation type="submission" date="2016-05" db="EMBL/GenBank/DDBJ databases">
        <authorList>
            <person name="Lavstsen T."/>
            <person name="Jespersen J.S."/>
        </authorList>
    </citation>
    <scope>NUCLEOTIDE SEQUENCE</scope>
    <source>
        <tissue evidence="1">Brain</tissue>
    </source>
</reference>
<name>A0A1A8PEM6_9TELE</name>
<evidence type="ECO:0000313" key="1">
    <source>
        <dbReference type="EMBL" id="SBR79472.1"/>
    </source>
</evidence>
<feature type="non-terminal residue" evidence="1">
    <location>
        <position position="71"/>
    </location>
</feature>
<protein>
    <submittedName>
        <fullName evidence="1">Uncharacterized protein</fullName>
    </submittedName>
</protein>